<accession>A0A8X6HGJ9</accession>
<keyword evidence="2" id="KW-1185">Reference proteome</keyword>
<name>A0A8X6HGJ9_TRICU</name>
<dbReference type="AlphaFoldDB" id="A0A8X6HGJ9"/>
<reference evidence="1" key="1">
    <citation type="submission" date="2020-07" db="EMBL/GenBank/DDBJ databases">
        <title>Multicomponent nature underlies the extraordinary mechanical properties of spider dragline silk.</title>
        <authorList>
            <person name="Kono N."/>
            <person name="Nakamura H."/>
            <person name="Mori M."/>
            <person name="Yoshida Y."/>
            <person name="Ohtoshi R."/>
            <person name="Malay A.D."/>
            <person name="Moran D.A.P."/>
            <person name="Tomita M."/>
            <person name="Numata K."/>
            <person name="Arakawa K."/>
        </authorList>
    </citation>
    <scope>NUCLEOTIDE SEQUENCE</scope>
</reference>
<protein>
    <submittedName>
        <fullName evidence="1">Uncharacterized protein</fullName>
    </submittedName>
</protein>
<gene>
    <name evidence="1" type="ORF">TNCT_183031</name>
</gene>
<proteinExistence type="predicted"/>
<dbReference type="Proteomes" id="UP000887116">
    <property type="component" value="Unassembled WGS sequence"/>
</dbReference>
<comment type="caution">
    <text evidence="1">The sequence shown here is derived from an EMBL/GenBank/DDBJ whole genome shotgun (WGS) entry which is preliminary data.</text>
</comment>
<dbReference type="EMBL" id="BMAO01018293">
    <property type="protein sequence ID" value="GFR22473.1"/>
    <property type="molecule type" value="Genomic_DNA"/>
</dbReference>
<organism evidence="1 2">
    <name type="scientific">Trichonephila clavata</name>
    <name type="common">Joro spider</name>
    <name type="synonym">Nephila clavata</name>
    <dbReference type="NCBI Taxonomy" id="2740835"/>
    <lineage>
        <taxon>Eukaryota</taxon>
        <taxon>Metazoa</taxon>
        <taxon>Ecdysozoa</taxon>
        <taxon>Arthropoda</taxon>
        <taxon>Chelicerata</taxon>
        <taxon>Arachnida</taxon>
        <taxon>Araneae</taxon>
        <taxon>Araneomorphae</taxon>
        <taxon>Entelegynae</taxon>
        <taxon>Araneoidea</taxon>
        <taxon>Nephilidae</taxon>
        <taxon>Trichonephila</taxon>
    </lineage>
</organism>
<evidence type="ECO:0000313" key="1">
    <source>
        <dbReference type="EMBL" id="GFR22473.1"/>
    </source>
</evidence>
<evidence type="ECO:0000313" key="2">
    <source>
        <dbReference type="Proteomes" id="UP000887116"/>
    </source>
</evidence>
<sequence length="81" mass="9113">MSPECDLLLWAAADNGSISNLELLRNHISFLGTIFDKVRAREDLRGGTNGYVRLVIPKAHFDFGRWIINGLINKINRSMVA</sequence>